<dbReference type="RefSeq" id="WP_002953238.1">
    <property type="nucleotide sequence ID" value="NZ_CM002372.1"/>
</dbReference>
<dbReference type="Gene3D" id="3.40.630.30">
    <property type="match status" value="1"/>
</dbReference>
<dbReference type="GO" id="GO:0016747">
    <property type="term" value="F:acyltransferase activity, transferring groups other than amino-acyl groups"/>
    <property type="evidence" value="ECO:0007669"/>
    <property type="project" value="InterPro"/>
</dbReference>
<comment type="caution">
    <text evidence="2">The sequence shown here is derived from an EMBL/GenBank/DDBJ whole genome shotgun (WGS) entry which is preliminary data.</text>
</comment>
<protein>
    <submittedName>
        <fullName evidence="2">N-acetyltransferase</fullName>
    </submittedName>
</protein>
<proteinExistence type="predicted"/>
<organism evidence="2 3">
    <name type="scientific">Streptococcus thermophilus M17PTZA496</name>
    <dbReference type="NCBI Taxonomy" id="1433289"/>
    <lineage>
        <taxon>Bacteria</taxon>
        <taxon>Bacillati</taxon>
        <taxon>Bacillota</taxon>
        <taxon>Bacilli</taxon>
        <taxon>Lactobacillales</taxon>
        <taxon>Streptococcaceae</taxon>
        <taxon>Streptococcus</taxon>
    </lineage>
</organism>
<dbReference type="Proteomes" id="UP000024559">
    <property type="component" value="Chromosome"/>
</dbReference>
<dbReference type="InterPro" id="IPR000182">
    <property type="entry name" value="GNAT_dom"/>
</dbReference>
<dbReference type="PATRIC" id="fig|1433289.7.peg.1569"/>
<reference evidence="3" key="1">
    <citation type="submission" date="2013-12" db="EMBL/GenBank/DDBJ databases">
        <title>Genome sequences of Streptococcus thermophilus strains MTH17CL396 and M17PTZA496 isolated from Fontina cheese in Valle d'Aosta region (Italy).</title>
        <authorList>
            <person name="Treu L."/>
            <person name="Giacomini A."/>
            <person name="Corich V."/>
            <person name="Vendramin V."/>
            <person name="Bovo B."/>
        </authorList>
    </citation>
    <scope>NUCLEOTIDE SEQUENCE [LARGE SCALE GENOMIC DNA]</scope>
    <source>
        <strain evidence="3">M17PTZA496</strain>
    </source>
</reference>
<dbReference type="CDD" id="cd04301">
    <property type="entry name" value="NAT_SF"/>
    <property type="match status" value="1"/>
</dbReference>
<evidence type="ECO:0000259" key="1">
    <source>
        <dbReference type="PROSITE" id="PS51186"/>
    </source>
</evidence>
<evidence type="ECO:0000313" key="3">
    <source>
        <dbReference type="Proteomes" id="UP000024559"/>
    </source>
</evidence>
<dbReference type="EMBL" id="AZJT01000057">
    <property type="protein sequence ID" value="ETW88853.1"/>
    <property type="molecule type" value="Genomic_DNA"/>
</dbReference>
<accession>A0A0E2Q1W3</accession>
<name>A0A0E2Q1W3_STRTR</name>
<dbReference type="Pfam" id="PF00583">
    <property type="entry name" value="Acetyltransf_1"/>
    <property type="match status" value="1"/>
</dbReference>
<keyword evidence="2" id="KW-0808">Transferase</keyword>
<dbReference type="AlphaFoldDB" id="A0A0E2Q1W3"/>
<dbReference type="SUPFAM" id="SSF55729">
    <property type="entry name" value="Acyl-CoA N-acyltransferases (Nat)"/>
    <property type="match status" value="1"/>
</dbReference>
<feature type="domain" description="N-acetyltransferase" evidence="1">
    <location>
        <begin position="1"/>
        <end position="158"/>
    </location>
</feature>
<dbReference type="InterPro" id="IPR016181">
    <property type="entry name" value="Acyl_CoA_acyltransferase"/>
</dbReference>
<evidence type="ECO:0000313" key="2">
    <source>
        <dbReference type="EMBL" id="ETW88853.1"/>
    </source>
</evidence>
<gene>
    <name evidence="2" type="ORF">X841_07600</name>
</gene>
<dbReference type="HOGENOM" id="CLU_133322_0_0_9"/>
<dbReference type="PROSITE" id="PS51186">
    <property type="entry name" value="GNAT"/>
    <property type="match status" value="1"/>
</dbReference>
<sequence length="181" mass="20805">MEKVSIKEIEQLTELFHTAYSNNEKLGIHFKAATISSEEVEDHWLGQPMFTEKADGKIVTTASLRLPWSKNPSPFALPHLGWVATHPDYQGRSLARMLIEEVIDEFVIKKLRAPAITLGTALEHPWLIKAYEKLGFVYLSEKQLFSDHKTIYMIKILDKKALLNVNDKELQDLIKENVNEF</sequence>